<dbReference type="Gene3D" id="3.90.220.20">
    <property type="entry name" value="DNA methylase specificity domains"/>
    <property type="match status" value="1"/>
</dbReference>
<protein>
    <submittedName>
        <fullName evidence="5">Type I restriction enzyme, S subunit</fullName>
    </submittedName>
</protein>
<proteinExistence type="inferred from homology"/>
<evidence type="ECO:0000256" key="2">
    <source>
        <dbReference type="ARBA" id="ARBA00022747"/>
    </source>
</evidence>
<dbReference type="InterPro" id="IPR052021">
    <property type="entry name" value="Type-I_RS_S_subunit"/>
</dbReference>
<comment type="similarity">
    <text evidence="1">Belongs to the type-I restriction system S methylase family.</text>
</comment>
<dbReference type="PANTHER" id="PTHR30408">
    <property type="entry name" value="TYPE-1 RESTRICTION ENZYME ECOKI SPECIFICITY PROTEIN"/>
    <property type="match status" value="1"/>
</dbReference>
<dbReference type="EMBL" id="FPBT01000004">
    <property type="protein sequence ID" value="SFU43192.1"/>
    <property type="molecule type" value="Genomic_DNA"/>
</dbReference>
<organism evidence="5 6">
    <name type="scientific">Eubacterium pyruvativorans</name>
    <dbReference type="NCBI Taxonomy" id="155865"/>
    <lineage>
        <taxon>Bacteria</taxon>
        <taxon>Bacillati</taxon>
        <taxon>Bacillota</taxon>
        <taxon>Clostridia</taxon>
        <taxon>Eubacteriales</taxon>
        <taxon>Eubacteriaceae</taxon>
        <taxon>Eubacterium</taxon>
    </lineage>
</organism>
<evidence type="ECO:0000256" key="1">
    <source>
        <dbReference type="ARBA" id="ARBA00010923"/>
    </source>
</evidence>
<dbReference type="AlphaFoldDB" id="A0A1I7G407"/>
<feature type="domain" description="Type I restriction modification DNA specificity" evidence="4">
    <location>
        <begin position="53"/>
        <end position="234"/>
    </location>
</feature>
<dbReference type="InterPro" id="IPR044946">
    <property type="entry name" value="Restrct_endonuc_typeI_TRD_sf"/>
</dbReference>
<name>A0A1I7G407_9FIRM</name>
<dbReference type="RefSeq" id="WP_090470464.1">
    <property type="nucleotide sequence ID" value="NZ_FOWF01000024.1"/>
</dbReference>
<gene>
    <name evidence="5" type="ORF">SAMN05216508_104152</name>
</gene>
<evidence type="ECO:0000256" key="3">
    <source>
        <dbReference type="ARBA" id="ARBA00023125"/>
    </source>
</evidence>
<dbReference type="PANTHER" id="PTHR30408:SF12">
    <property type="entry name" value="TYPE I RESTRICTION ENZYME MJAVIII SPECIFICITY SUBUNIT"/>
    <property type="match status" value="1"/>
</dbReference>
<dbReference type="Pfam" id="PF01420">
    <property type="entry name" value="Methylase_S"/>
    <property type="match status" value="1"/>
</dbReference>
<dbReference type="SUPFAM" id="SSF116734">
    <property type="entry name" value="DNA methylase specificity domain"/>
    <property type="match status" value="1"/>
</dbReference>
<dbReference type="InterPro" id="IPR000055">
    <property type="entry name" value="Restrct_endonuc_typeI_TRD"/>
</dbReference>
<evidence type="ECO:0000313" key="5">
    <source>
        <dbReference type="EMBL" id="SFU43192.1"/>
    </source>
</evidence>
<reference evidence="5 6" key="1">
    <citation type="submission" date="2016-10" db="EMBL/GenBank/DDBJ databases">
        <authorList>
            <person name="de Groot N.N."/>
        </authorList>
    </citation>
    <scope>NUCLEOTIDE SEQUENCE [LARGE SCALE GENOMIC DNA]</scope>
    <source>
        <strain evidence="5 6">KHGC13</strain>
    </source>
</reference>
<keyword evidence="3" id="KW-0238">DNA-binding</keyword>
<evidence type="ECO:0000313" key="6">
    <source>
        <dbReference type="Proteomes" id="UP000198817"/>
    </source>
</evidence>
<sequence>MSYSEYMHSGLCVFADFIKELSLKVSESCFGVLEVEFRRLHVISESIREITSWEQRKLGDCFSLLQNNTLSRAELSNGNGVAMNVHYGDVLIKFDECLDVSKEQLPFIEKHSVADKLKTSYLQNGDVIVADTAEDETVGKCTEIMGLTDQKVISGLHTIPLRPNGKFATGYLGFYLNSAAYHDQLKPLMQGIKVTSISKSAMQDTVIRYPSDIKEQELIGRYFINIDHLITLHQRWWEYPQQMCL</sequence>
<dbReference type="OrthoDB" id="9811611at2"/>
<dbReference type="GO" id="GO:0009307">
    <property type="term" value="P:DNA restriction-modification system"/>
    <property type="evidence" value="ECO:0007669"/>
    <property type="project" value="UniProtKB-KW"/>
</dbReference>
<dbReference type="GO" id="GO:0003677">
    <property type="term" value="F:DNA binding"/>
    <property type="evidence" value="ECO:0007669"/>
    <property type="project" value="UniProtKB-KW"/>
</dbReference>
<evidence type="ECO:0000259" key="4">
    <source>
        <dbReference type="Pfam" id="PF01420"/>
    </source>
</evidence>
<dbReference type="Proteomes" id="UP000198817">
    <property type="component" value="Unassembled WGS sequence"/>
</dbReference>
<keyword evidence="2" id="KW-0680">Restriction system</keyword>
<keyword evidence="6" id="KW-1185">Reference proteome</keyword>
<dbReference type="STRING" id="155865.SAMN05216515_1242"/>
<accession>A0A1I7G407</accession>